<evidence type="ECO:0000313" key="1">
    <source>
        <dbReference type="EMBL" id="ORY92208.1"/>
    </source>
</evidence>
<dbReference type="InParanoid" id="A0A1X2H496"/>
<dbReference type="STRING" id="13706.A0A1X2H496"/>
<reference evidence="1 2" key="1">
    <citation type="submission" date="2016-07" db="EMBL/GenBank/DDBJ databases">
        <title>Pervasive Adenine N6-methylation of Active Genes in Fungi.</title>
        <authorList>
            <consortium name="DOE Joint Genome Institute"/>
            <person name="Mondo S.J."/>
            <person name="Dannebaum R.O."/>
            <person name="Kuo R.C."/>
            <person name="Labutti K."/>
            <person name="Haridas S."/>
            <person name="Kuo A."/>
            <person name="Salamov A."/>
            <person name="Ahrendt S.R."/>
            <person name="Lipzen A."/>
            <person name="Sullivan W."/>
            <person name="Andreopoulos W.B."/>
            <person name="Clum A."/>
            <person name="Lindquist E."/>
            <person name="Daum C."/>
            <person name="Ramamoorthy G.K."/>
            <person name="Gryganskyi A."/>
            <person name="Culley D."/>
            <person name="Magnuson J.K."/>
            <person name="James T.Y."/>
            <person name="O'Malley M.A."/>
            <person name="Stajich J.E."/>
            <person name="Spatafora J.W."/>
            <person name="Visel A."/>
            <person name="Grigoriev I.V."/>
        </authorList>
    </citation>
    <scope>NUCLEOTIDE SEQUENCE [LARGE SCALE GENOMIC DNA]</scope>
    <source>
        <strain evidence="1 2">NRRL 2496</strain>
    </source>
</reference>
<dbReference type="AlphaFoldDB" id="A0A1X2H496"/>
<dbReference type="Proteomes" id="UP000242180">
    <property type="component" value="Unassembled WGS sequence"/>
</dbReference>
<keyword evidence="2" id="KW-1185">Reference proteome</keyword>
<accession>A0A1X2H496</accession>
<organism evidence="1 2">
    <name type="scientific">Syncephalastrum racemosum</name>
    <name type="common">Filamentous fungus</name>
    <dbReference type="NCBI Taxonomy" id="13706"/>
    <lineage>
        <taxon>Eukaryota</taxon>
        <taxon>Fungi</taxon>
        <taxon>Fungi incertae sedis</taxon>
        <taxon>Mucoromycota</taxon>
        <taxon>Mucoromycotina</taxon>
        <taxon>Mucoromycetes</taxon>
        <taxon>Mucorales</taxon>
        <taxon>Syncephalastraceae</taxon>
        <taxon>Syncephalastrum</taxon>
    </lineage>
</organism>
<proteinExistence type="predicted"/>
<comment type="caution">
    <text evidence="1">The sequence shown here is derived from an EMBL/GenBank/DDBJ whole genome shotgun (WGS) entry which is preliminary data.</text>
</comment>
<name>A0A1X2H496_SYNRA</name>
<gene>
    <name evidence="1" type="ORF">BCR43DRAFT_84649</name>
</gene>
<sequence>MRADLYLIISLTSEISEIELERATFRYSNDLFSRGDARKVQRRTFFVSIKLDRRACLMEDLDDLVSRANLTHLKQAEINVVGLFGCVQQRIAQSHSPNTVTVAIANRVVGTQVFSAHDNDGAAIRLSRGLQLYVDEKSKIAYLFLNDLVAAVDLNATSSHNLSASLRQHQADHFLSLLFLFLVSRVVIVSDKYYSGSITKQLVPT</sequence>
<dbReference type="EMBL" id="MCGN01000010">
    <property type="protein sequence ID" value="ORY92208.1"/>
    <property type="molecule type" value="Genomic_DNA"/>
</dbReference>
<protein>
    <submittedName>
        <fullName evidence="1">Uncharacterized protein</fullName>
    </submittedName>
</protein>
<evidence type="ECO:0000313" key="2">
    <source>
        <dbReference type="Proteomes" id="UP000242180"/>
    </source>
</evidence>